<evidence type="ECO:0000313" key="2">
    <source>
        <dbReference type="EMBL" id="GFH11305.1"/>
    </source>
</evidence>
<gene>
    <name evidence="2" type="ORF">HaLaN_06785</name>
</gene>
<keyword evidence="3" id="KW-1185">Reference proteome</keyword>
<evidence type="ECO:0000256" key="1">
    <source>
        <dbReference type="SAM" id="MobiDB-lite"/>
    </source>
</evidence>
<dbReference type="Proteomes" id="UP000485058">
    <property type="component" value="Unassembled WGS sequence"/>
</dbReference>
<protein>
    <submittedName>
        <fullName evidence="2">Uncharacterized protein</fullName>
    </submittedName>
</protein>
<dbReference type="EMBL" id="BLLF01000391">
    <property type="protein sequence ID" value="GFH11305.1"/>
    <property type="molecule type" value="Genomic_DNA"/>
</dbReference>
<feature type="compositionally biased region" description="Low complexity" evidence="1">
    <location>
        <begin position="20"/>
        <end position="38"/>
    </location>
</feature>
<dbReference type="AlphaFoldDB" id="A0A699YPX3"/>
<comment type="caution">
    <text evidence="2">The sequence shown here is derived from an EMBL/GenBank/DDBJ whole genome shotgun (WGS) entry which is preliminary data.</text>
</comment>
<feature type="region of interest" description="Disordered" evidence="1">
    <location>
        <begin position="1"/>
        <end position="47"/>
    </location>
</feature>
<reference evidence="2 3" key="1">
    <citation type="submission" date="2020-02" db="EMBL/GenBank/DDBJ databases">
        <title>Draft genome sequence of Haematococcus lacustris strain NIES-144.</title>
        <authorList>
            <person name="Morimoto D."/>
            <person name="Nakagawa S."/>
            <person name="Yoshida T."/>
            <person name="Sawayama S."/>
        </authorList>
    </citation>
    <scope>NUCLEOTIDE SEQUENCE [LARGE SCALE GENOMIC DNA]</scope>
    <source>
        <strain evidence="2 3">NIES-144</strain>
    </source>
</reference>
<name>A0A699YPX3_HAELA</name>
<evidence type="ECO:0000313" key="3">
    <source>
        <dbReference type="Proteomes" id="UP000485058"/>
    </source>
</evidence>
<feature type="non-terminal residue" evidence="2">
    <location>
        <position position="1"/>
    </location>
</feature>
<feature type="compositionally biased region" description="Polar residues" evidence="1">
    <location>
        <begin position="1"/>
        <end position="13"/>
    </location>
</feature>
<sequence length="47" mass="4866">PVSTSAKQPQPIQTPRKADAAASGDAPGAADAQPFPQASHRKLSKVW</sequence>
<proteinExistence type="predicted"/>
<accession>A0A699YPX3</accession>
<organism evidence="2 3">
    <name type="scientific">Haematococcus lacustris</name>
    <name type="common">Green alga</name>
    <name type="synonym">Haematococcus pluvialis</name>
    <dbReference type="NCBI Taxonomy" id="44745"/>
    <lineage>
        <taxon>Eukaryota</taxon>
        <taxon>Viridiplantae</taxon>
        <taxon>Chlorophyta</taxon>
        <taxon>core chlorophytes</taxon>
        <taxon>Chlorophyceae</taxon>
        <taxon>CS clade</taxon>
        <taxon>Chlamydomonadales</taxon>
        <taxon>Haematococcaceae</taxon>
        <taxon>Haematococcus</taxon>
    </lineage>
</organism>